<reference evidence="3" key="1">
    <citation type="journal article" date="2020" name="Stud. Mycol.">
        <title>101 Dothideomycetes genomes: a test case for predicting lifestyles and emergence of pathogens.</title>
        <authorList>
            <person name="Haridas S."/>
            <person name="Albert R."/>
            <person name="Binder M."/>
            <person name="Bloem J."/>
            <person name="Labutti K."/>
            <person name="Salamov A."/>
            <person name="Andreopoulos B."/>
            <person name="Baker S."/>
            <person name="Barry K."/>
            <person name="Bills G."/>
            <person name="Bluhm B."/>
            <person name="Cannon C."/>
            <person name="Castanera R."/>
            <person name="Culley D."/>
            <person name="Daum C."/>
            <person name="Ezra D."/>
            <person name="Gonzalez J."/>
            <person name="Henrissat B."/>
            <person name="Kuo A."/>
            <person name="Liang C."/>
            <person name="Lipzen A."/>
            <person name="Lutzoni F."/>
            <person name="Magnuson J."/>
            <person name="Mondo S."/>
            <person name="Nolan M."/>
            <person name="Ohm R."/>
            <person name="Pangilinan J."/>
            <person name="Park H.-J."/>
            <person name="Ramirez L."/>
            <person name="Alfaro M."/>
            <person name="Sun H."/>
            <person name="Tritt A."/>
            <person name="Yoshinaga Y."/>
            <person name="Zwiers L.-H."/>
            <person name="Turgeon B."/>
            <person name="Goodwin S."/>
            <person name="Spatafora J."/>
            <person name="Crous P."/>
            <person name="Grigoriev I."/>
        </authorList>
    </citation>
    <scope>NUCLEOTIDE SEQUENCE</scope>
    <source>
        <strain evidence="3">CBS 207.26</strain>
    </source>
</reference>
<dbReference type="PANTHER" id="PTHR37471">
    <property type="entry name" value="UNNAMED PRODUCT"/>
    <property type="match status" value="1"/>
</dbReference>
<organism evidence="3 4">
    <name type="scientific">Zopfia rhizophila CBS 207.26</name>
    <dbReference type="NCBI Taxonomy" id="1314779"/>
    <lineage>
        <taxon>Eukaryota</taxon>
        <taxon>Fungi</taxon>
        <taxon>Dikarya</taxon>
        <taxon>Ascomycota</taxon>
        <taxon>Pezizomycotina</taxon>
        <taxon>Dothideomycetes</taxon>
        <taxon>Dothideomycetes incertae sedis</taxon>
        <taxon>Zopfiaceae</taxon>
        <taxon>Zopfia</taxon>
    </lineage>
</organism>
<evidence type="ECO:0000313" key="3">
    <source>
        <dbReference type="EMBL" id="KAF2194676.1"/>
    </source>
</evidence>
<dbReference type="Gene3D" id="3.40.50.1820">
    <property type="entry name" value="alpha/beta hydrolase"/>
    <property type="match status" value="1"/>
</dbReference>
<dbReference type="PANTHER" id="PTHR37471:SF1">
    <property type="entry name" value="AB HYDROLASE-1 DOMAIN-CONTAINING PROTEIN"/>
    <property type="match status" value="1"/>
</dbReference>
<keyword evidence="2" id="KW-1133">Transmembrane helix</keyword>
<evidence type="ECO:0000256" key="1">
    <source>
        <dbReference type="SAM" id="MobiDB-lite"/>
    </source>
</evidence>
<dbReference type="EMBL" id="ML994611">
    <property type="protein sequence ID" value="KAF2194676.1"/>
    <property type="molecule type" value="Genomic_DNA"/>
</dbReference>
<dbReference type="SUPFAM" id="SSF53474">
    <property type="entry name" value="alpha/beta-Hydrolases"/>
    <property type="match status" value="1"/>
</dbReference>
<evidence type="ECO:0000256" key="2">
    <source>
        <dbReference type="SAM" id="Phobius"/>
    </source>
</evidence>
<keyword evidence="2" id="KW-0472">Membrane</keyword>
<feature type="transmembrane region" description="Helical" evidence="2">
    <location>
        <begin position="46"/>
        <end position="63"/>
    </location>
</feature>
<proteinExistence type="predicted"/>
<dbReference type="InterPro" id="IPR029058">
    <property type="entry name" value="AB_hydrolase_fold"/>
</dbReference>
<keyword evidence="4" id="KW-1185">Reference proteome</keyword>
<evidence type="ECO:0000313" key="4">
    <source>
        <dbReference type="Proteomes" id="UP000800200"/>
    </source>
</evidence>
<dbReference type="Proteomes" id="UP000800200">
    <property type="component" value="Unassembled WGS sequence"/>
</dbReference>
<keyword evidence="2" id="KW-0812">Transmembrane</keyword>
<feature type="transmembrane region" description="Helical" evidence="2">
    <location>
        <begin position="12"/>
        <end position="34"/>
    </location>
</feature>
<sequence length="508" mass="58992">MIGTSTAEYVFIKACVITLHLIAPICVTYCILTACLPSTLHLSKCFEYWAFAETLFYFLIYLYQRYHLQRPALHPPPLSKEGRHKLFDLCQDTIQDHGRYISKWFLDVPPAAIKRENIKEWFRWAFLNTAMDDPTYDDEVEGYVKKLERRTGMYFEPGRANVKSLRLTLDKVDALHRSLIWYMCIFVVDIITHAIMFFHHFQFHRSSLVHCVSIFPPRPQTFIASRRSPAKDITYWYRPHTSRKESPILFLHGIGVGLYPYVRFLNELNQGRGDEDGEIGIIAVEILPVSSRITPAILGKERMCQRLRAILRHHRFEKFVLVSHSYGSVIAAYLLKTPGLASQIVSVVLVDPVSVLLHQPDVAYNFTFRRPKFANEWLIWYFGSKDIGVAYTLSRHFFWFESILWKEDLMERHTTVFLGGKDLIVNTPQVRTYLQGVREQQNSRNASRGEANRAEKIESPDQMDGRLNLVWCADLDHGEIFGSAVWRTRLKSEVLKQAARASNPLTRN</sequence>
<feature type="region of interest" description="Disordered" evidence="1">
    <location>
        <begin position="438"/>
        <end position="458"/>
    </location>
</feature>
<evidence type="ECO:0008006" key="5">
    <source>
        <dbReference type="Google" id="ProtNLM"/>
    </source>
</evidence>
<gene>
    <name evidence="3" type="ORF">K469DRAFT_725914</name>
</gene>
<accession>A0A6A6EXM7</accession>
<feature type="transmembrane region" description="Helical" evidence="2">
    <location>
        <begin position="179"/>
        <end position="201"/>
    </location>
</feature>
<dbReference type="AlphaFoldDB" id="A0A6A6EXM7"/>
<dbReference type="OrthoDB" id="6431331at2759"/>
<protein>
    <recommendedName>
        <fullName evidence="5">AB hydrolase-1 domain-containing protein</fullName>
    </recommendedName>
</protein>
<name>A0A6A6EXM7_9PEZI</name>